<dbReference type="GO" id="GO:0060271">
    <property type="term" value="P:cilium assembly"/>
    <property type="evidence" value="ECO:0007669"/>
    <property type="project" value="TreeGrafter"/>
</dbReference>
<name>A0A834I691_RHYFE</name>
<evidence type="ECO:0000313" key="9">
    <source>
        <dbReference type="Proteomes" id="UP000625711"/>
    </source>
</evidence>
<comment type="subcellular location">
    <subcellularLocation>
        <location evidence="1">Cytoplasm</location>
        <location evidence="1">Cytoskeleton</location>
        <location evidence="1">Cilium basal body</location>
    </subcellularLocation>
</comment>
<keyword evidence="2" id="KW-0963">Cytoplasm</keyword>
<evidence type="ECO:0000256" key="6">
    <source>
        <dbReference type="ARBA" id="ARBA00038411"/>
    </source>
</evidence>
<evidence type="ECO:0000313" key="8">
    <source>
        <dbReference type="EMBL" id="KAF7273754.1"/>
    </source>
</evidence>
<dbReference type="AlphaFoldDB" id="A0A834I691"/>
<dbReference type="PROSITE" id="PS51381">
    <property type="entry name" value="C2_B9"/>
    <property type="match status" value="1"/>
</dbReference>
<dbReference type="OrthoDB" id="431939at2759"/>
<protein>
    <recommendedName>
        <fullName evidence="7">B9 domain-containing protein 1</fullName>
    </recommendedName>
</protein>
<keyword evidence="4" id="KW-0206">Cytoskeleton</keyword>
<evidence type="ECO:0000256" key="7">
    <source>
        <dbReference type="ARBA" id="ARBA00039274"/>
    </source>
</evidence>
<keyword evidence="9" id="KW-1185">Reference proteome</keyword>
<evidence type="ECO:0000256" key="1">
    <source>
        <dbReference type="ARBA" id="ARBA00004120"/>
    </source>
</evidence>
<dbReference type="PANTHER" id="PTHR12968:SF1">
    <property type="entry name" value="B9 DOMAIN-CONTAINING PROTEIN 1"/>
    <property type="match status" value="1"/>
</dbReference>
<dbReference type="GO" id="GO:0036038">
    <property type="term" value="C:MKS complex"/>
    <property type="evidence" value="ECO:0007669"/>
    <property type="project" value="TreeGrafter"/>
</dbReference>
<dbReference type="EMBL" id="JAACXV010013311">
    <property type="protein sequence ID" value="KAF7273754.1"/>
    <property type="molecule type" value="Genomic_DNA"/>
</dbReference>
<reference evidence="8" key="1">
    <citation type="submission" date="2020-08" db="EMBL/GenBank/DDBJ databases">
        <title>Genome sequencing and assembly of the red palm weevil Rhynchophorus ferrugineus.</title>
        <authorList>
            <person name="Dias G.B."/>
            <person name="Bergman C.M."/>
            <person name="Manee M."/>
        </authorList>
    </citation>
    <scope>NUCLEOTIDE SEQUENCE</scope>
    <source>
        <strain evidence="8">AA-2017</strain>
        <tissue evidence="8">Whole larva</tissue>
    </source>
</reference>
<comment type="caution">
    <text evidence="8">The sequence shown here is derived from an EMBL/GenBank/DDBJ whole genome shotgun (WGS) entry which is preliminary data.</text>
</comment>
<dbReference type="Pfam" id="PF07162">
    <property type="entry name" value="B9-C2"/>
    <property type="match status" value="1"/>
</dbReference>
<evidence type="ECO:0000256" key="4">
    <source>
        <dbReference type="ARBA" id="ARBA00023212"/>
    </source>
</evidence>
<evidence type="ECO:0000256" key="2">
    <source>
        <dbReference type="ARBA" id="ARBA00022490"/>
    </source>
</evidence>
<proteinExistence type="inferred from homology"/>
<dbReference type="InterPro" id="IPR010796">
    <property type="entry name" value="C2_B9-type_dom"/>
</dbReference>
<keyword evidence="3" id="KW-0970">Cilium biogenesis/degradation</keyword>
<sequence length="182" mass="19989">MSEGGTFLLSITGQIEFAEVMASAGSAFHCKYEFCSGPDWKIIGGLEAGITQIANVVNNNDRVVFNYPIDVQFKSTNPYGWPQIVISMYRGMTLEGYGRTHLPIRPGNHNLIVDLAKPKASSLLGYLGSFFGYQPELLQPKMLATTAGNNLIRMENCGSINMNFNVVSQGFLRLGYDFGDSN</sequence>
<comment type="similarity">
    <text evidence="6">Belongs to the B9D family.</text>
</comment>
<evidence type="ECO:0000256" key="5">
    <source>
        <dbReference type="ARBA" id="ARBA00023273"/>
    </source>
</evidence>
<evidence type="ECO:0000256" key="3">
    <source>
        <dbReference type="ARBA" id="ARBA00022794"/>
    </source>
</evidence>
<dbReference type="PANTHER" id="PTHR12968">
    <property type="entry name" value="B9 DOMAIN-CONTAINING"/>
    <property type="match status" value="1"/>
</dbReference>
<keyword evidence="5" id="KW-0966">Cell projection</keyword>
<organism evidence="8 9">
    <name type="scientific">Rhynchophorus ferrugineus</name>
    <name type="common">Red palm weevil</name>
    <name type="synonym">Curculio ferrugineus</name>
    <dbReference type="NCBI Taxonomy" id="354439"/>
    <lineage>
        <taxon>Eukaryota</taxon>
        <taxon>Metazoa</taxon>
        <taxon>Ecdysozoa</taxon>
        <taxon>Arthropoda</taxon>
        <taxon>Hexapoda</taxon>
        <taxon>Insecta</taxon>
        <taxon>Pterygota</taxon>
        <taxon>Neoptera</taxon>
        <taxon>Endopterygota</taxon>
        <taxon>Coleoptera</taxon>
        <taxon>Polyphaga</taxon>
        <taxon>Cucujiformia</taxon>
        <taxon>Curculionidae</taxon>
        <taxon>Dryophthorinae</taxon>
        <taxon>Rhynchophorus</taxon>
    </lineage>
</organism>
<dbReference type="Proteomes" id="UP000625711">
    <property type="component" value="Unassembled WGS sequence"/>
</dbReference>
<gene>
    <name evidence="8" type="ORF">GWI33_013549</name>
</gene>
<accession>A0A834I691</accession>